<dbReference type="EMBL" id="BRZA01000001">
    <property type="protein sequence ID" value="GLC87314.1"/>
    <property type="molecule type" value="Genomic_DNA"/>
</dbReference>
<feature type="transmembrane region" description="Helical" evidence="1">
    <location>
        <begin position="33"/>
        <end position="55"/>
    </location>
</feature>
<keyword evidence="1" id="KW-0472">Membrane</keyword>
<proteinExistence type="predicted"/>
<reference evidence="2" key="1">
    <citation type="submission" date="2022-08" db="EMBL/GenBank/DDBJ databases">
        <title>Draft genome sequence of Lysinibacillus sp. strain KH24.</title>
        <authorList>
            <person name="Kanbe H."/>
            <person name="Itoh H."/>
        </authorList>
    </citation>
    <scope>NUCLEOTIDE SEQUENCE</scope>
    <source>
        <strain evidence="2">KH24</strain>
    </source>
</reference>
<keyword evidence="1" id="KW-1133">Transmembrane helix</keyword>
<accession>A0ABQ5NGA6</accession>
<dbReference type="Proteomes" id="UP001065593">
    <property type="component" value="Unassembled WGS sequence"/>
</dbReference>
<gene>
    <name evidence="2" type="ORF">LYSBPC_04410</name>
</gene>
<keyword evidence="1" id="KW-0812">Transmembrane</keyword>
<comment type="caution">
    <text evidence="2">The sequence shown here is derived from an EMBL/GenBank/DDBJ whole genome shotgun (WGS) entry which is preliminary data.</text>
</comment>
<name>A0ABQ5NGA6_9BACI</name>
<keyword evidence="3" id="KW-1185">Reference proteome</keyword>
<evidence type="ECO:0000313" key="3">
    <source>
        <dbReference type="Proteomes" id="UP001065593"/>
    </source>
</evidence>
<evidence type="ECO:0000256" key="1">
    <source>
        <dbReference type="SAM" id="Phobius"/>
    </source>
</evidence>
<sequence length="59" mass="6829">MNTKFLLSLLLTFMGFLAGAAIAMLVDDFHYRIVLLIGCIIIGVSTYFFINYYVFNKRR</sequence>
<evidence type="ECO:0000313" key="2">
    <source>
        <dbReference type="EMBL" id="GLC87314.1"/>
    </source>
</evidence>
<organism evidence="2 3">
    <name type="scientific">Lysinibacillus piscis</name>
    <dbReference type="NCBI Taxonomy" id="2518931"/>
    <lineage>
        <taxon>Bacteria</taxon>
        <taxon>Bacillati</taxon>
        <taxon>Bacillota</taxon>
        <taxon>Bacilli</taxon>
        <taxon>Bacillales</taxon>
        <taxon>Bacillaceae</taxon>
        <taxon>Lysinibacillus</taxon>
    </lineage>
</organism>
<protein>
    <submittedName>
        <fullName evidence="2">Uncharacterized protein</fullName>
    </submittedName>
</protein>